<dbReference type="InterPro" id="IPR000675">
    <property type="entry name" value="Cutinase/axe"/>
</dbReference>
<feature type="transmembrane region" description="Helical" evidence="6">
    <location>
        <begin position="219"/>
        <end position="238"/>
    </location>
</feature>
<gene>
    <name evidence="8" type="ORF">EG327_008009</name>
</gene>
<dbReference type="SMART" id="SM01110">
    <property type="entry name" value="Cutinase"/>
    <property type="match status" value="1"/>
</dbReference>
<accession>A0A8H3YYF5</accession>
<dbReference type="GO" id="GO:0005886">
    <property type="term" value="C:plasma membrane"/>
    <property type="evidence" value="ECO:0007669"/>
    <property type="project" value="TreeGrafter"/>
</dbReference>
<dbReference type="AlphaFoldDB" id="A0A8H3YYF5"/>
<comment type="subcellular location">
    <subcellularLocation>
        <location evidence="1">Membrane</location>
        <topology evidence="1">Multi-pass membrane protein</topology>
    </subcellularLocation>
</comment>
<dbReference type="PANTHER" id="PTHR23502:SF47">
    <property type="entry name" value="MAJOR FACILITATOR SUPERFAMILY (MFS) PROFILE DOMAIN-CONTAINING PROTEIN-RELATED"/>
    <property type="match status" value="1"/>
</dbReference>
<evidence type="ECO:0000256" key="5">
    <source>
        <dbReference type="ARBA" id="ARBA00023136"/>
    </source>
</evidence>
<dbReference type="Gene3D" id="3.40.50.1820">
    <property type="entry name" value="alpha/beta hydrolase"/>
    <property type="match status" value="1"/>
</dbReference>
<dbReference type="PROSITE" id="PS50850">
    <property type="entry name" value="MFS"/>
    <property type="match status" value="1"/>
</dbReference>
<keyword evidence="5 6" id="KW-0472">Membrane</keyword>
<dbReference type="SUPFAM" id="SSF53474">
    <property type="entry name" value="alpha/beta-Hydrolases"/>
    <property type="match status" value="1"/>
</dbReference>
<dbReference type="GO" id="GO:0052689">
    <property type="term" value="F:carboxylic ester hydrolase activity"/>
    <property type="evidence" value="ECO:0007669"/>
    <property type="project" value="UniProtKB-ARBA"/>
</dbReference>
<feature type="transmembrane region" description="Helical" evidence="6">
    <location>
        <begin position="370"/>
        <end position="391"/>
    </location>
</feature>
<keyword evidence="4 6" id="KW-1133">Transmembrane helix</keyword>
<dbReference type="GO" id="GO:0022857">
    <property type="term" value="F:transmembrane transporter activity"/>
    <property type="evidence" value="ECO:0007669"/>
    <property type="project" value="InterPro"/>
</dbReference>
<evidence type="ECO:0000313" key="9">
    <source>
        <dbReference type="Proteomes" id="UP000490939"/>
    </source>
</evidence>
<dbReference type="EMBL" id="WNWR01000495">
    <property type="protein sequence ID" value="KAE9976508.1"/>
    <property type="molecule type" value="Genomic_DNA"/>
</dbReference>
<dbReference type="Pfam" id="PF01083">
    <property type="entry name" value="Cutinase"/>
    <property type="match status" value="1"/>
</dbReference>
<dbReference type="InterPro" id="IPR020846">
    <property type="entry name" value="MFS_dom"/>
</dbReference>
<evidence type="ECO:0000313" key="8">
    <source>
        <dbReference type="EMBL" id="KAE9976508.1"/>
    </source>
</evidence>
<feature type="transmembrane region" description="Helical" evidence="6">
    <location>
        <begin position="190"/>
        <end position="213"/>
    </location>
</feature>
<feature type="transmembrane region" description="Helical" evidence="6">
    <location>
        <begin position="127"/>
        <end position="145"/>
    </location>
</feature>
<dbReference type="Pfam" id="PF07690">
    <property type="entry name" value="MFS_1"/>
    <property type="match status" value="1"/>
</dbReference>
<dbReference type="Proteomes" id="UP000490939">
    <property type="component" value="Unassembled WGS sequence"/>
</dbReference>
<evidence type="ECO:0000256" key="4">
    <source>
        <dbReference type="ARBA" id="ARBA00022989"/>
    </source>
</evidence>
<evidence type="ECO:0000256" key="6">
    <source>
        <dbReference type="SAM" id="Phobius"/>
    </source>
</evidence>
<dbReference type="InterPro" id="IPR011701">
    <property type="entry name" value="MFS"/>
</dbReference>
<feature type="transmembrane region" description="Helical" evidence="6">
    <location>
        <begin position="157"/>
        <end position="178"/>
    </location>
</feature>
<protein>
    <recommendedName>
        <fullName evidence="7">Major facilitator superfamily (MFS) profile domain-containing protein</fullName>
    </recommendedName>
</protein>
<keyword evidence="9" id="KW-1185">Reference proteome</keyword>
<sequence length="757" mass="81483">MAIGNQDQSRNLCGLRIDFQAKKPEETPSTTSAPIDQDGIDWDGPNDAWNPYNWSKARKMSITMLWILMSSSTSIQSSVFSGTNEAVSIEFGIGEEVAVLGTSLYILGYAFGPAAFGPLSEKYGRKLPALTGLLISSILCVPIAMAYNTETILICRFLGGVFGAAPLATLSGGIADIWKAVDRGVALSTLLGAAFVGVALGPILGAFITASSLGWRWTMWFNAIFGVLVSIMVFLWLPETYAPVVLSRKASKIRTDGKRWAARSRSQEEATDLSRIFKNYIIRPWVLLTEPILFWMTGYSAFVYGLLYLCFEAYPVSFVDERGWKLSTASLPLIGVGGGIVLGTAIIVADIKLRAMNRPPAEGCASEPEAGLAIMMLGSFLIPLGLLWYGWSSDPSVHWSSQVLAGLMFSTGLFIIYISCLVYIVNCYLATANSAISANTCVRAIFGAAFPLFAKTMYLRLGVKWATSTLAFIAAAAIPIPILFFKSDRRRFTREYGTSQLKTVRRTTTVLLLASAIGANAIPQGVPELPKLPTQQGPGCAPLPAGFKIPGAGVEMRPQDIPTGCSAFEVLIARGTSEPNFKEGNGKFGLVVGDPLIGNLTAKFPTARGYPVQYPADSNIIPGVRAGTIDLLARLESQSKACPDQKFALVGYSQGAGLMHNAVPKIPEATQKKVLALLMYGDPELRNGASGKKFPAELEKVLLQNCAEGDMVCDKGSCFAPHLQYIRQPWVDRSVEFLIAAFKGTPLPAKTSGVGFT</sequence>
<comment type="caution">
    <text evidence="8">The sequence shown here is derived from an EMBL/GenBank/DDBJ whole genome shotgun (WGS) entry which is preliminary data.</text>
</comment>
<dbReference type="InterPro" id="IPR036259">
    <property type="entry name" value="MFS_trans_sf"/>
</dbReference>
<feature type="transmembrane region" description="Helical" evidence="6">
    <location>
        <begin position="329"/>
        <end position="349"/>
    </location>
</feature>
<evidence type="ECO:0000256" key="2">
    <source>
        <dbReference type="ARBA" id="ARBA00022692"/>
    </source>
</evidence>
<feature type="transmembrane region" description="Helical" evidence="6">
    <location>
        <begin position="403"/>
        <end position="429"/>
    </location>
</feature>
<proteinExistence type="predicted"/>
<feature type="domain" description="Major facilitator superfamily (MFS) profile" evidence="7">
    <location>
        <begin position="62"/>
        <end position="491"/>
    </location>
</feature>
<keyword evidence="3" id="KW-0378">Hydrolase</keyword>
<evidence type="ECO:0000259" key="7">
    <source>
        <dbReference type="PROSITE" id="PS50850"/>
    </source>
</evidence>
<feature type="transmembrane region" description="Helical" evidence="6">
    <location>
        <begin position="285"/>
        <end position="309"/>
    </location>
</feature>
<feature type="transmembrane region" description="Helical" evidence="6">
    <location>
        <begin position="465"/>
        <end position="485"/>
    </location>
</feature>
<organism evidence="8 9">
    <name type="scientific">Venturia inaequalis</name>
    <name type="common">Apple scab fungus</name>
    <dbReference type="NCBI Taxonomy" id="5025"/>
    <lineage>
        <taxon>Eukaryota</taxon>
        <taxon>Fungi</taxon>
        <taxon>Dikarya</taxon>
        <taxon>Ascomycota</taxon>
        <taxon>Pezizomycotina</taxon>
        <taxon>Dothideomycetes</taxon>
        <taxon>Pleosporomycetidae</taxon>
        <taxon>Venturiales</taxon>
        <taxon>Venturiaceae</taxon>
        <taxon>Venturia</taxon>
    </lineage>
</organism>
<evidence type="ECO:0000256" key="1">
    <source>
        <dbReference type="ARBA" id="ARBA00004141"/>
    </source>
</evidence>
<reference evidence="8 9" key="1">
    <citation type="submission" date="2019-07" db="EMBL/GenBank/DDBJ databases">
        <title>Venturia inaequalis Genome Resource.</title>
        <authorList>
            <person name="Lichtner F.J."/>
        </authorList>
    </citation>
    <scope>NUCLEOTIDE SEQUENCE [LARGE SCALE GENOMIC DNA]</scope>
    <source>
        <strain evidence="8 9">DMI_063113</strain>
    </source>
</reference>
<dbReference type="PANTHER" id="PTHR23502">
    <property type="entry name" value="MAJOR FACILITATOR SUPERFAMILY"/>
    <property type="match status" value="1"/>
</dbReference>
<keyword evidence="2 6" id="KW-0812">Transmembrane</keyword>
<dbReference type="FunFam" id="1.20.1250.20:FF:000011">
    <property type="entry name" value="MFS multidrug transporter, putative"/>
    <property type="match status" value="1"/>
</dbReference>
<dbReference type="InterPro" id="IPR029058">
    <property type="entry name" value="AB_hydrolase_fold"/>
</dbReference>
<dbReference type="CDD" id="cd17323">
    <property type="entry name" value="MFS_Tpo1_MDR_like"/>
    <property type="match status" value="1"/>
</dbReference>
<evidence type="ECO:0000256" key="3">
    <source>
        <dbReference type="ARBA" id="ARBA00022801"/>
    </source>
</evidence>
<feature type="transmembrane region" description="Helical" evidence="6">
    <location>
        <begin position="97"/>
        <end position="115"/>
    </location>
</feature>
<feature type="transmembrane region" description="Helical" evidence="6">
    <location>
        <begin position="60"/>
        <end position="77"/>
    </location>
</feature>
<name>A0A8H3YYF5_VENIN</name>
<dbReference type="SUPFAM" id="SSF103473">
    <property type="entry name" value="MFS general substrate transporter"/>
    <property type="match status" value="1"/>
</dbReference>
<dbReference type="Gene3D" id="1.20.1250.20">
    <property type="entry name" value="MFS general substrate transporter like domains"/>
    <property type="match status" value="1"/>
</dbReference>